<dbReference type="PROSITE" id="PS50118">
    <property type="entry name" value="HMG_BOX_2"/>
    <property type="match status" value="1"/>
</dbReference>
<feature type="region of interest" description="Disordered" evidence="6">
    <location>
        <begin position="126"/>
        <end position="291"/>
    </location>
</feature>
<dbReference type="Pfam" id="PF04690">
    <property type="entry name" value="YABBY"/>
    <property type="match status" value="1"/>
</dbReference>
<dbReference type="GO" id="GO:0008270">
    <property type="term" value="F:zinc ion binding"/>
    <property type="evidence" value="ECO:0007669"/>
    <property type="project" value="UniProtKB-KW"/>
</dbReference>
<evidence type="ECO:0000256" key="3">
    <source>
        <dbReference type="ARBA" id="ARBA00022771"/>
    </source>
</evidence>
<feature type="DNA-binding region" description="HMG box" evidence="5">
    <location>
        <begin position="89"/>
        <end position="127"/>
    </location>
</feature>
<dbReference type="SUPFAM" id="SSF47095">
    <property type="entry name" value="HMG-box"/>
    <property type="match status" value="1"/>
</dbReference>
<keyword evidence="5" id="KW-0539">Nucleus</keyword>
<dbReference type="InterPro" id="IPR006780">
    <property type="entry name" value="YABBY"/>
</dbReference>
<comment type="similarity">
    <text evidence="1">Belongs to the YABBY family.</text>
</comment>
<dbReference type="EMBL" id="JAGTXO010000018">
    <property type="protein sequence ID" value="KAG8463079.1"/>
    <property type="molecule type" value="Genomic_DNA"/>
</dbReference>
<dbReference type="OMA" id="MYECETT"/>
<keyword evidence="9" id="KW-1185">Reference proteome</keyword>
<feature type="region of interest" description="Disordered" evidence="6">
    <location>
        <begin position="65"/>
        <end position="96"/>
    </location>
</feature>
<gene>
    <name evidence="8" type="ORF">KFE25_001852</name>
</gene>
<dbReference type="Proteomes" id="UP000751190">
    <property type="component" value="Unassembled WGS sequence"/>
</dbReference>
<dbReference type="AlphaFoldDB" id="A0A8J5XEI7"/>
<evidence type="ECO:0000256" key="1">
    <source>
        <dbReference type="ARBA" id="ARBA00010325"/>
    </source>
</evidence>
<dbReference type="CDD" id="cd00084">
    <property type="entry name" value="HMG-box_SF"/>
    <property type="match status" value="1"/>
</dbReference>
<protein>
    <recommendedName>
        <fullName evidence="7">HMG box domain-containing protein</fullName>
    </recommendedName>
</protein>
<reference evidence="8" key="1">
    <citation type="submission" date="2021-05" db="EMBL/GenBank/DDBJ databases">
        <title>The genome of the haptophyte Pavlova lutheri (Diacronema luteri, Pavlovales) - a model for lipid biosynthesis in eukaryotic algae.</title>
        <authorList>
            <person name="Hulatt C.J."/>
            <person name="Posewitz M.C."/>
        </authorList>
    </citation>
    <scope>NUCLEOTIDE SEQUENCE</scope>
    <source>
        <strain evidence="8">NIVA-4/92</strain>
    </source>
</reference>
<dbReference type="Gene3D" id="1.10.30.10">
    <property type="entry name" value="High mobility group box domain"/>
    <property type="match status" value="1"/>
</dbReference>
<feature type="compositionally biased region" description="Acidic residues" evidence="6">
    <location>
        <begin position="169"/>
        <end position="191"/>
    </location>
</feature>
<proteinExistence type="inferred from homology"/>
<dbReference type="PANTHER" id="PTHR31675">
    <property type="entry name" value="PROTEIN YABBY 6-RELATED"/>
    <property type="match status" value="1"/>
</dbReference>
<dbReference type="GO" id="GO:0045165">
    <property type="term" value="P:cell fate commitment"/>
    <property type="evidence" value="ECO:0007669"/>
    <property type="project" value="TreeGrafter"/>
</dbReference>
<evidence type="ECO:0000256" key="6">
    <source>
        <dbReference type="SAM" id="MobiDB-lite"/>
    </source>
</evidence>
<feature type="compositionally biased region" description="Acidic residues" evidence="6">
    <location>
        <begin position="255"/>
        <end position="291"/>
    </location>
</feature>
<evidence type="ECO:0000256" key="4">
    <source>
        <dbReference type="ARBA" id="ARBA00022833"/>
    </source>
</evidence>
<accession>A0A8J5XEI7</accession>
<dbReference type="InterPro" id="IPR056775">
    <property type="entry name" value="YABBY_C"/>
</dbReference>
<evidence type="ECO:0000313" key="9">
    <source>
        <dbReference type="Proteomes" id="UP000751190"/>
    </source>
</evidence>
<evidence type="ECO:0000259" key="7">
    <source>
        <dbReference type="PROSITE" id="PS50118"/>
    </source>
</evidence>
<feature type="compositionally biased region" description="Gly residues" evidence="6">
    <location>
        <begin position="235"/>
        <end position="249"/>
    </location>
</feature>
<feature type="domain" description="HMG box" evidence="7">
    <location>
        <begin position="89"/>
        <end position="127"/>
    </location>
</feature>
<dbReference type="GO" id="GO:0003677">
    <property type="term" value="F:DNA binding"/>
    <property type="evidence" value="ECO:0007669"/>
    <property type="project" value="UniProtKB-UniRule"/>
</dbReference>
<feature type="compositionally biased region" description="Gly residues" evidence="6">
    <location>
        <begin position="192"/>
        <end position="221"/>
    </location>
</feature>
<dbReference type="InterPro" id="IPR036910">
    <property type="entry name" value="HMG_box_dom_sf"/>
</dbReference>
<evidence type="ECO:0000313" key="8">
    <source>
        <dbReference type="EMBL" id="KAG8463079.1"/>
    </source>
</evidence>
<dbReference type="GO" id="GO:0005634">
    <property type="term" value="C:nucleus"/>
    <property type="evidence" value="ECO:0007669"/>
    <property type="project" value="UniProtKB-UniRule"/>
</dbReference>
<dbReference type="InterPro" id="IPR009071">
    <property type="entry name" value="HMG_box_dom"/>
</dbReference>
<keyword evidence="2" id="KW-0479">Metal-binding</keyword>
<evidence type="ECO:0000256" key="2">
    <source>
        <dbReference type="ARBA" id="ARBA00022723"/>
    </source>
</evidence>
<comment type="caution">
    <text evidence="8">The sequence shown here is derived from an EMBL/GenBank/DDBJ whole genome shotgun (WGS) entry which is preliminary data.</text>
</comment>
<organism evidence="8 9">
    <name type="scientific">Diacronema lutheri</name>
    <name type="common">Unicellular marine alga</name>
    <name type="synonym">Monochrysis lutheri</name>
    <dbReference type="NCBI Taxonomy" id="2081491"/>
    <lineage>
        <taxon>Eukaryota</taxon>
        <taxon>Haptista</taxon>
        <taxon>Haptophyta</taxon>
        <taxon>Pavlovophyceae</taxon>
        <taxon>Pavlovales</taxon>
        <taxon>Pavlovaceae</taxon>
        <taxon>Diacronema</taxon>
    </lineage>
</organism>
<keyword evidence="3" id="KW-0863">Zinc-finger</keyword>
<keyword evidence="5" id="KW-0238">DNA-binding</keyword>
<evidence type="ECO:0000256" key="5">
    <source>
        <dbReference type="PROSITE-ProRule" id="PRU00267"/>
    </source>
</evidence>
<sequence length="291" mass="29294">MLQNPGGGVQPNWPMSMPIPQPQWYQVTCPNCGSQLQVQLPEGITSVQCGNCKAVFAVQIQQTPYSQAKPPGPMAVKRGRKKKDKPARPPRSPSAYNLFMKDEVSNVKREHPELRHRDAFKMAAERWADSPRNPQNKGKPGFEGVGVGAPGSAAPLPAITDAGAPKGDELDEEEGEADEDEDEAGDADDGDGAVGGGGDVGGGDVGGGDVGGNGSGGGGDLAVGSCGMHGANEHFGGGEAADAGKGGDVNGDVDAGADADADADADGGAEGEGEGDGEGEGEGEGEYGEGN</sequence>
<dbReference type="OrthoDB" id="667577at2759"/>
<name>A0A8J5XEI7_DIALT</name>
<keyword evidence="4" id="KW-0862">Zinc</keyword>